<dbReference type="SMART" id="SM00331">
    <property type="entry name" value="PP2C_SIG"/>
    <property type="match status" value="1"/>
</dbReference>
<reference evidence="3 4" key="1">
    <citation type="submission" date="2018-06" db="EMBL/GenBank/DDBJ databases">
        <authorList>
            <person name="Strepis N."/>
        </authorList>
    </citation>
    <scope>NUCLEOTIDE SEQUENCE [LARGE SCALE GENOMIC DNA]</scope>
    <source>
        <strain evidence="3">LUCI</strain>
    </source>
</reference>
<keyword evidence="1" id="KW-0378">Hydrolase</keyword>
<dbReference type="EMBL" id="UPPP01000061">
    <property type="protein sequence ID" value="VBB06239.1"/>
    <property type="molecule type" value="Genomic_DNA"/>
</dbReference>
<dbReference type="InterPro" id="IPR001932">
    <property type="entry name" value="PPM-type_phosphatase-like_dom"/>
</dbReference>
<keyword evidence="4" id="KW-1185">Reference proteome</keyword>
<sequence>MHQLHAEVGVAQLSKIGEELCGDNVDLIRTPTDTIMVLSDGLGSGVKANILATLTTKIASSMLKRGIPLEDVVNTIAETLPVCRQRKIAYSTMHIITFNNQGLVTVVEFDCPTSFLVRSGQVVPFPLQEKVVGGKIIKEGQLLLQENDIIIAVSDGVIHAGIGGLLKLGWGWQGVAQQLAIESTGNPEAETICRQLIRCCEGYYLGRPGDDTTVVAVKIRQPRHLTLLAGAPASRSNDEKVVKRFLRQQGKKIIAGGTTANIVSRITGRPLTVDLAYYDSQIPPIGHIEGIDLVTEGVLTLNAAVERLGNTEMLANQSRQDGATLLARKLLEADKIEIFAGGAVNPAHQNPNFPIQINVKAQVLSKLQAVLEFRGKQVGIEWF</sequence>
<dbReference type="SUPFAM" id="SSF81606">
    <property type="entry name" value="PP2C-like"/>
    <property type="match status" value="1"/>
</dbReference>
<protein>
    <submittedName>
        <fullName evidence="3">Stage ii sporulation protein e (Spoiie)</fullName>
    </submittedName>
</protein>
<evidence type="ECO:0000313" key="3">
    <source>
        <dbReference type="EMBL" id="VBB06239.1"/>
    </source>
</evidence>
<dbReference type="InterPro" id="IPR036457">
    <property type="entry name" value="PPM-type-like_dom_sf"/>
</dbReference>
<dbReference type="Gene3D" id="3.60.40.10">
    <property type="entry name" value="PPM-type phosphatase domain"/>
    <property type="match status" value="1"/>
</dbReference>
<dbReference type="PANTHER" id="PTHR43156">
    <property type="entry name" value="STAGE II SPORULATION PROTEIN E-RELATED"/>
    <property type="match status" value="1"/>
</dbReference>
<dbReference type="RefSeq" id="WP_122627174.1">
    <property type="nucleotide sequence ID" value="NZ_UPPP01000061.1"/>
</dbReference>
<dbReference type="Pfam" id="PF07228">
    <property type="entry name" value="SpoIIE"/>
    <property type="match status" value="1"/>
</dbReference>
<evidence type="ECO:0000313" key="4">
    <source>
        <dbReference type="Proteomes" id="UP000277811"/>
    </source>
</evidence>
<dbReference type="InterPro" id="IPR052016">
    <property type="entry name" value="Bact_Sigma-Reg"/>
</dbReference>
<dbReference type="OrthoDB" id="1090916at2"/>
<dbReference type="PANTHER" id="PTHR43156:SF2">
    <property type="entry name" value="STAGE II SPORULATION PROTEIN E"/>
    <property type="match status" value="1"/>
</dbReference>
<evidence type="ECO:0000256" key="1">
    <source>
        <dbReference type="ARBA" id="ARBA00022801"/>
    </source>
</evidence>
<dbReference type="AlphaFoldDB" id="A0A498R521"/>
<feature type="domain" description="PPM-type phosphatase" evidence="2">
    <location>
        <begin position="5"/>
        <end position="219"/>
    </location>
</feature>
<dbReference type="GO" id="GO:0016791">
    <property type="term" value="F:phosphatase activity"/>
    <property type="evidence" value="ECO:0007669"/>
    <property type="project" value="TreeGrafter"/>
</dbReference>
<evidence type="ECO:0000259" key="2">
    <source>
        <dbReference type="SMART" id="SM00331"/>
    </source>
</evidence>
<proteinExistence type="predicted"/>
<name>A0A498R521_9FIRM</name>
<accession>A0A498R521</accession>
<dbReference type="Proteomes" id="UP000277811">
    <property type="component" value="Unassembled WGS sequence"/>
</dbReference>
<organism evidence="3 4">
    <name type="scientific">Lucifera butyrica</name>
    <dbReference type="NCBI Taxonomy" id="1351585"/>
    <lineage>
        <taxon>Bacteria</taxon>
        <taxon>Bacillati</taxon>
        <taxon>Bacillota</taxon>
        <taxon>Negativicutes</taxon>
        <taxon>Veillonellales</taxon>
        <taxon>Veillonellaceae</taxon>
        <taxon>Lucifera</taxon>
    </lineage>
</organism>
<gene>
    <name evidence="3" type="ORF">LUCI_1455</name>
</gene>